<keyword evidence="2" id="KW-0812">Transmembrane</keyword>
<keyword evidence="4" id="KW-1185">Reference proteome</keyword>
<evidence type="ECO:0000256" key="2">
    <source>
        <dbReference type="SAM" id="Phobius"/>
    </source>
</evidence>
<comment type="caution">
    <text evidence="3">The sequence shown here is derived from an EMBL/GenBank/DDBJ whole genome shotgun (WGS) entry which is preliminary data.</text>
</comment>
<name>A0AAN6H3D5_9PEZI</name>
<accession>A0AAN6H3D5</accession>
<keyword evidence="2" id="KW-0472">Membrane</keyword>
<dbReference type="AlphaFoldDB" id="A0AAN6H3D5"/>
<feature type="compositionally biased region" description="Polar residues" evidence="1">
    <location>
        <begin position="130"/>
        <end position="139"/>
    </location>
</feature>
<feature type="region of interest" description="Disordered" evidence="1">
    <location>
        <begin position="130"/>
        <end position="164"/>
    </location>
</feature>
<evidence type="ECO:0000313" key="3">
    <source>
        <dbReference type="EMBL" id="KAK0955634.1"/>
    </source>
</evidence>
<feature type="compositionally biased region" description="Polar residues" evidence="1">
    <location>
        <begin position="146"/>
        <end position="163"/>
    </location>
</feature>
<evidence type="ECO:0000256" key="1">
    <source>
        <dbReference type="SAM" id="MobiDB-lite"/>
    </source>
</evidence>
<dbReference type="Proteomes" id="UP001175353">
    <property type="component" value="Unassembled WGS sequence"/>
</dbReference>
<sequence>MSGGGNNVTISMPGPGWGPGWQMLWPPSFSSFQLDIVGFLAILGEGSVTANAQISALSSLSLLPRLMPAPQALLLPTRPATLEPTTKATVSGVFNGNGKDHIYHVAGILLSKADEMPAFSVRCVKISKNTRTPKRSPSWSDRAFRGQSTKSGAKENTQTTSEPSVKANAVGPMAYVTLLGFTLSVILFTISIVFGDGMSLVATLSLSLLSTLTGVGNSWRLELPKRNAGFAPPGDTVIKWANGRYLVIRCDEDVARALFFAPERIDYLIPSAAIYRLISLVGTLMLMLGVIALANARLELQFAWGGAYIIINALYWIAAAMPPRLHWDLSCYDVEEQGIVGGNANENFTEALWKAIMLTKSTDWVVNGNAAPRTDAWKEWLHQARDRAQTAEAYKSILEKPLWPGKALDKGVSWGVREKWDAKEAWDHIIKAQAADAV</sequence>
<protein>
    <submittedName>
        <fullName evidence="3">Uncharacterized protein</fullName>
    </submittedName>
</protein>
<evidence type="ECO:0000313" key="4">
    <source>
        <dbReference type="Proteomes" id="UP001175353"/>
    </source>
</evidence>
<organism evidence="3 4">
    <name type="scientific">Friedmanniomyces endolithicus</name>
    <dbReference type="NCBI Taxonomy" id="329885"/>
    <lineage>
        <taxon>Eukaryota</taxon>
        <taxon>Fungi</taxon>
        <taxon>Dikarya</taxon>
        <taxon>Ascomycota</taxon>
        <taxon>Pezizomycotina</taxon>
        <taxon>Dothideomycetes</taxon>
        <taxon>Dothideomycetidae</taxon>
        <taxon>Mycosphaerellales</taxon>
        <taxon>Teratosphaeriaceae</taxon>
        <taxon>Friedmanniomyces</taxon>
    </lineage>
</organism>
<feature type="transmembrane region" description="Helical" evidence="2">
    <location>
        <begin position="173"/>
        <end position="194"/>
    </location>
</feature>
<feature type="transmembrane region" description="Helical" evidence="2">
    <location>
        <begin position="300"/>
        <end position="318"/>
    </location>
</feature>
<gene>
    <name evidence="3" type="ORF">LTR91_022761</name>
</gene>
<feature type="transmembrane region" description="Helical" evidence="2">
    <location>
        <begin position="273"/>
        <end position="294"/>
    </location>
</feature>
<reference evidence="3" key="1">
    <citation type="submission" date="2023-06" db="EMBL/GenBank/DDBJ databases">
        <title>Black Yeasts Isolated from many extreme environments.</title>
        <authorList>
            <person name="Coleine C."/>
            <person name="Stajich J.E."/>
            <person name="Selbmann L."/>
        </authorList>
    </citation>
    <scope>NUCLEOTIDE SEQUENCE</scope>
    <source>
        <strain evidence="3">CCFEE 5200</strain>
    </source>
</reference>
<keyword evidence="2" id="KW-1133">Transmembrane helix</keyword>
<proteinExistence type="predicted"/>
<dbReference type="EMBL" id="JAUJLE010000462">
    <property type="protein sequence ID" value="KAK0955634.1"/>
    <property type="molecule type" value="Genomic_DNA"/>
</dbReference>